<proteinExistence type="inferred from homology"/>
<dbReference type="InterPro" id="IPR036396">
    <property type="entry name" value="Cyt_P450_sf"/>
</dbReference>
<dbReference type="Proteomes" id="UP000824890">
    <property type="component" value="Unassembled WGS sequence"/>
</dbReference>
<evidence type="ECO:0000256" key="4">
    <source>
        <dbReference type="ARBA" id="ARBA00023004"/>
    </source>
</evidence>
<accession>A0ABQ8B513</accession>
<dbReference type="Pfam" id="PF00067">
    <property type="entry name" value="p450"/>
    <property type="match status" value="1"/>
</dbReference>
<dbReference type="EMBL" id="JAGKQM010000012">
    <property type="protein sequence ID" value="KAH0899376.1"/>
    <property type="molecule type" value="Genomic_DNA"/>
</dbReference>
<dbReference type="InterPro" id="IPR002397">
    <property type="entry name" value="Cyt_P450_B"/>
</dbReference>
<sequence length="193" mass="22331">MCLALKGTRQVEFLSQVVDETLRVITFPLTVSREANTDVEMNCYLIPKGWKVLTWFRNVHMDPEVYLDPRKFDPSRWDKGFIPKAGAFLLVLEAIYAKKYDLPGSRKYRDDFNFGYDRKLKKSSQVSMLVLELKKEAVSNNGLAVLRCFYAILALELVPFWISPYVENILTILVKRSNTKCQLMCLPASYQTD</sequence>
<comment type="similarity">
    <text evidence="1">Belongs to the cytochrome P450 family.</text>
</comment>
<evidence type="ECO:0000256" key="1">
    <source>
        <dbReference type="ARBA" id="ARBA00010617"/>
    </source>
</evidence>
<name>A0ABQ8B513_BRANA</name>
<keyword evidence="6" id="KW-1185">Reference proteome</keyword>
<evidence type="ECO:0000256" key="3">
    <source>
        <dbReference type="ARBA" id="ARBA00022723"/>
    </source>
</evidence>
<dbReference type="SUPFAM" id="SSF48264">
    <property type="entry name" value="Cytochrome P450"/>
    <property type="match status" value="1"/>
</dbReference>
<dbReference type="Gene3D" id="1.10.630.10">
    <property type="entry name" value="Cytochrome P450"/>
    <property type="match status" value="1"/>
</dbReference>
<comment type="caution">
    <text evidence="5">The sequence shown here is derived from an EMBL/GenBank/DDBJ whole genome shotgun (WGS) entry which is preliminary data.</text>
</comment>
<dbReference type="InterPro" id="IPR001128">
    <property type="entry name" value="Cyt_P450"/>
</dbReference>
<dbReference type="PANTHER" id="PTHR24286:SF225">
    <property type="entry name" value="ENT-KAURENOIC ACID OXIDASE 1"/>
    <property type="match status" value="1"/>
</dbReference>
<evidence type="ECO:0000313" key="5">
    <source>
        <dbReference type="EMBL" id="KAH0899376.1"/>
    </source>
</evidence>
<keyword evidence="3" id="KW-0479">Metal-binding</keyword>
<keyword evidence="4" id="KW-0408">Iron</keyword>
<organism evidence="5 6">
    <name type="scientific">Brassica napus</name>
    <name type="common">Rape</name>
    <dbReference type="NCBI Taxonomy" id="3708"/>
    <lineage>
        <taxon>Eukaryota</taxon>
        <taxon>Viridiplantae</taxon>
        <taxon>Streptophyta</taxon>
        <taxon>Embryophyta</taxon>
        <taxon>Tracheophyta</taxon>
        <taxon>Spermatophyta</taxon>
        <taxon>Magnoliopsida</taxon>
        <taxon>eudicotyledons</taxon>
        <taxon>Gunneridae</taxon>
        <taxon>Pentapetalae</taxon>
        <taxon>rosids</taxon>
        <taxon>malvids</taxon>
        <taxon>Brassicales</taxon>
        <taxon>Brassicaceae</taxon>
        <taxon>Brassiceae</taxon>
        <taxon>Brassica</taxon>
    </lineage>
</organism>
<dbReference type="PANTHER" id="PTHR24286">
    <property type="entry name" value="CYTOCHROME P450 26"/>
    <property type="match status" value="1"/>
</dbReference>
<dbReference type="PRINTS" id="PR00359">
    <property type="entry name" value="BP450"/>
</dbReference>
<reference evidence="5 6" key="1">
    <citation type="submission" date="2021-05" db="EMBL/GenBank/DDBJ databases">
        <title>Genome Assembly of Synthetic Allotetraploid Brassica napus Reveals Homoeologous Exchanges between Subgenomes.</title>
        <authorList>
            <person name="Davis J.T."/>
        </authorList>
    </citation>
    <scope>NUCLEOTIDE SEQUENCE [LARGE SCALE GENOMIC DNA]</scope>
    <source>
        <strain evidence="6">cv. Da-Ae</strain>
        <tissue evidence="5">Seedling</tissue>
    </source>
</reference>
<gene>
    <name evidence="5" type="ORF">HID58_048944</name>
</gene>
<protein>
    <submittedName>
        <fullName evidence="5">Uncharacterized protein</fullName>
    </submittedName>
</protein>
<evidence type="ECO:0000256" key="2">
    <source>
        <dbReference type="ARBA" id="ARBA00022617"/>
    </source>
</evidence>
<evidence type="ECO:0000313" key="6">
    <source>
        <dbReference type="Proteomes" id="UP000824890"/>
    </source>
</evidence>
<keyword evidence="2" id="KW-0349">Heme</keyword>